<protein>
    <recommendedName>
        <fullName evidence="5">Transmembrane protein</fullName>
    </recommendedName>
</protein>
<keyword evidence="2" id="KW-0812">Transmembrane</keyword>
<organism evidence="3 4">
    <name type="scientific">Sistotremastrum suecicum HHB10207 ss-3</name>
    <dbReference type="NCBI Taxonomy" id="1314776"/>
    <lineage>
        <taxon>Eukaryota</taxon>
        <taxon>Fungi</taxon>
        <taxon>Dikarya</taxon>
        <taxon>Basidiomycota</taxon>
        <taxon>Agaricomycotina</taxon>
        <taxon>Agaricomycetes</taxon>
        <taxon>Sistotremastrales</taxon>
        <taxon>Sistotremastraceae</taxon>
        <taxon>Sistotremastrum</taxon>
    </lineage>
</organism>
<feature type="compositionally biased region" description="Basic and acidic residues" evidence="1">
    <location>
        <begin position="33"/>
        <end position="48"/>
    </location>
</feature>
<keyword evidence="2" id="KW-1133">Transmembrane helix</keyword>
<keyword evidence="2" id="KW-0472">Membrane</keyword>
<name>A0A166AZ70_9AGAM</name>
<evidence type="ECO:0000313" key="3">
    <source>
        <dbReference type="EMBL" id="KZT35842.1"/>
    </source>
</evidence>
<feature type="transmembrane region" description="Helical" evidence="2">
    <location>
        <begin position="89"/>
        <end position="109"/>
    </location>
</feature>
<gene>
    <name evidence="3" type="ORF">SISSUDRAFT_1064161</name>
</gene>
<evidence type="ECO:0000256" key="1">
    <source>
        <dbReference type="SAM" id="MobiDB-lite"/>
    </source>
</evidence>
<dbReference type="Proteomes" id="UP000076798">
    <property type="component" value="Unassembled WGS sequence"/>
</dbReference>
<sequence>MALEVGPSDRTRSVDDGGAHEDGNSQDENTLEFEIKDIEHDEAVRHDEVDDEGLPVDDAGREESVKHTPQAELMEVKCEIERWKDLMQVILVFIALLLSAIIGLLATVIQSFPSSTSNNNAPAQKNPDLRLSLLITLFAIMALSGALMTEVCDRRPQSVLDN</sequence>
<feature type="compositionally biased region" description="Basic and acidic residues" evidence="1">
    <location>
        <begin position="7"/>
        <end position="23"/>
    </location>
</feature>
<feature type="transmembrane region" description="Helical" evidence="2">
    <location>
        <begin position="129"/>
        <end position="148"/>
    </location>
</feature>
<feature type="region of interest" description="Disordered" evidence="1">
    <location>
        <begin position="1"/>
        <end position="67"/>
    </location>
</feature>
<evidence type="ECO:0000256" key="2">
    <source>
        <dbReference type="SAM" id="Phobius"/>
    </source>
</evidence>
<proteinExistence type="predicted"/>
<reference evidence="3 4" key="1">
    <citation type="journal article" date="2016" name="Mol. Biol. Evol.">
        <title>Comparative Genomics of Early-Diverging Mushroom-Forming Fungi Provides Insights into the Origins of Lignocellulose Decay Capabilities.</title>
        <authorList>
            <person name="Nagy L.G."/>
            <person name="Riley R."/>
            <person name="Tritt A."/>
            <person name="Adam C."/>
            <person name="Daum C."/>
            <person name="Floudas D."/>
            <person name="Sun H."/>
            <person name="Yadav J.S."/>
            <person name="Pangilinan J."/>
            <person name="Larsson K.H."/>
            <person name="Matsuura K."/>
            <person name="Barry K."/>
            <person name="Labutti K."/>
            <person name="Kuo R."/>
            <person name="Ohm R.A."/>
            <person name="Bhattacharya S.S."/>
            <person name="Shirouzu T."/>
            <person name="Yoshinaga Y."/>
            <person name="Martin F.M."/>
            <person name="Grigoriev I.V."/>
            <person name="Hibbett D.S."/>
        </authorList>
    </citation>
    <scope>NUCLEOTIDE SEQUENCE [LARGE SCALE GENOMIC DNA]</scope>
    <source>
        <strain evidence="3 4">HHB10207 ss-3</strain>
    </source>
</reference>
<accession>A0A166AZ70</accession>
<evidence type="ECO:0000313" key="4">
    <source>
        <dbReference type="Proteomes" id="UP000076798"/>
    </source>
</evidence>
<dbReference type="EMBL" id="KV428126">
    <property type="protein sequence ID" value="KZT35842.1"/>
    <property type="molecule type" value="Genomic_DNA"/>
</dbReference>
<evidence type="ECO:0008006" key="5">
    <source>
        <dbReference type="Google" id="ProtNLM"/>
    </source>
</evidence>
<keyword evidence="4" id="KW-1185">Reference proteome</keyword>
<dbReference type="AlphaFoldDB" id="A0A166AZ70"/>